<dbReference type="Proteomes" id="UP000095713">
    <property type="component" value="Unassembled WGS sequence"/>
</dbReference>
<organism evidence="2 3">
    <name type="scientific">Flavivirga aquatica</name>
    <dbReference type="NCBI Taxonomy" id="1849968"/>
    <lineage>
        <taxon>Bacteria</taxon>
        <taxon>Pseudomonadati</taxon>
        <taxon>Bacteroidota</taxon>
        <taxon>Flavobacteriia</taxon>
        <taxon>Flavobacteriales</taxon>
        <taxon>Flavobacteriaceae</taxon>
        <taxon>Flavivirga</taxon>
    </lineage>
</organism>
<gene>
    <name evidence="2" type="ORF">A8C32_10395</name>
</gene>
<protein>
    <recommendedName>
        <fullName evidence="4">PA14 domain-containing protein</fullName>
    </recommendedName>
</protein>
<comment type="caution">
    <text evidence="2">The sequence shown here is derived from an EMBL/GenBank/DDBJ whole genome shotgun (WGS) entry which is preliminary data.</text>
</comment>
<evidence type="ECO:0000313" key="3">
    <source>
        <dbReference type="Proteomes" id="UP000095713"/>
    </source>
</evidence>
<evidence type="ECO:0008006" key="4">
    <source>
        <dbReference type="Google" id="ProtNLM"/>
    </source>
</evidence>
<dbReference type="InterPro" id="IPR028974">
    <property type="entry name" value="TSP_type-3_rpt"/>
</dbReference>
<accession>A0A1E5TCN3</accession>
<dbReference type="EMBL" id="MDJD01000007">
    <property type="protein sequence ID" value="OEK09135.1"/>
    <property type="molecule type" value="Genomic_DNA"/>
</dbReference>
<reference evidence="2 3" key="1">
    <citation type="submission" date="2016-05" db="EMBL/GenBank/DDBJ databases">
        <title>Draft Genome Sequence of Algibacter sp. Strain SK-16 Isolated from the Surface Water of Aburatsubo Inlet.</title>
        <authorList>
            <person name="Wong S.-K."/>
            <person name="Yoshizawa S."/>
            <person name="Nakajima Y."/>
            <person name="Ogura Y."/>
            <person name="Tetsuya H."/>
            <person name="Hamasaki K."/>
        </authorList>
    </citation>
    <scope>NUCLEOTIDE SEQUENCE [LARGE SCALE GENOMIC DNA]</scope>
    <source>
        <strain evidence="2 3">SK-16</strain>
    </source>
</reference>
<name>A0A1E5TCN3_9FLAO</name>
<dbReference type="STRING" id="1849968.A8C32_10395"/>
<proteinExistence type="predicted"/>
<dbReference type="SUPFAM" id="SSF103647">
    <property type="entry name" value="TSP type-3 repeat"/>
    <property type="match status" value="1"/>
</dbReference>
<feature type="region of interest" description="Disordered" evidence="1">
    <location>
        <begin position="247"/>
        <end position="269"/>
    </location>
</feature>
<dbReference type="OrthoDB" id="9814627at2"/>
<dbReference type="Gene3D" id="4.10.1080.10">
    <property type="entry name" value="TSP type-3 repeat"/>
    <property type="match status" value="1"/>
</dbReference>
<evidence type="ECO:0000313" key="2">
    <source>
        <dbReference type="EMBL" id="OEK09135.1"/>
    </source>
</evidence>
<feature type="compositionally biased region" description="Basic and acidic residues" evidence="1">
    <location>
        <begin position="249"/>
        <end position="262"/>
    </location>
</feature>
<evidence type="ECO:0000256" key="1">
    <source>
        <dbReference type="SAM" id="MobiDB-lite"/>
    </source>
</evidence>
<keyword evidence="3" id="KW-1185">Reference proteome</keyword>
<dbReference type="RefSeq" id="WP_069828572.1">
    <property type="nucleotide sequence ID" value="NZ_MDJD01000007.1"/>
</dbReference>
<sequence>MIHSIRKSKFSKIIASYLAIQLLITTVQPSNLFALTGGAAQPEFNSFTPIGTSDMVDLASGDFNYNIPIMDVGGYPLNLAYNSGVTMDQEASWVGLGWNLNVGQINRQVRGIPDDFKGDVIETEQNIRNNVTVNVDAKFDAQVFGIELPDQTGLKFGVNLLYNNYTGISFSPSLGLSFSLAKSSSARMSLNVSGSATEGATVSPGISLKGKLGEVQESAITGELNAGISYNSARGLSSFNLSSSIESGGEEHKFERDGKETSTKVGASSIGGSGSVSFANTTMTPRKRTAYTNFTGTLALSLGPDVWGLDGEVEVSASASVQKIKDPFKEDKAFGYEFTGYATSSDLLDYNRENDGIISKNTLALPVTNYTYDLYSVKAQGSGGMFRPFRSQVGQINDEYVKDRSDSFSAGIEVEGGSGFHGGYNFTVAPSKSHTGIWNTNATSHFKQDKEEIKSKDYEPVYFKYIGENRIDKDSDLFLNKLGGYNAIALDIDGEGFGKEASNLFVKKVYRTVLGENNEPIETSYNKKLENFRGKFKRTKRDVRNQSIQKINRKELGDYYNQEYLEPWLDRNTIGKDHHTAEIRMLQGDGSHYIFGEPAYNIEKQEVTFATDSNNGNCATGEVIYAGKENSRNNSSGRDNFFNKVKTPEYVHTYLLSSVLSSDYEDLTGNGPSDDDLGAYTRFEYQQFDSAYNWRVPYGKNSASYNEGLNTDRGDQKGNYVFGKKELKYIKKIETKTHVALFELSKRKDARGVAGVDGGKPSSGNYMYKLDKVSLYSKPEYEVYKDILEDNDKTNDPKPEQLTAIKTAHFVYDYSQCKNVENNHGGIKDENELLDETTGNLGKGKLTLKKVYFTYRDSKMGKYNPYEFHYDGFNPSYHLKAYDVWGNYKPIVEDAITVTNKTDVSISIEENDLGNLDYCGTNDKITAPEFAFVQQENRLLQDEFASAWSLTSIDLPSGGRIDLEYESDDYQNVQDRAAMQMFKVLGAGRDSTPSGRNELYEPNRTDKDARFLYVKIPETDRISSNKFKERYLRGQEGKPIYFRFLMNMTKRGEKSLNSKDYDYVTGYFELTGEDIEVTKMGSDIVASIPMVLKDMEGGIGGNQNINPINKAGLNFARNYLNAQSLGLNADYRTENIKTIAKNVLSSFASLNDILRGPNAKLRSFEYTCARKFKPEKSWIRLTNPNNYKLGGGVRVKSLAMHDQWDEMVGASGNTHYRMKYGQIYDYTLSKEEGSSGVATFEPNGSKENPFVEPFYNIGERLIAPREVSYIEKPFGASFFPSPTVTYSKVTVSNLKRDGITKHATGKVVSEYYTSKDFPTQVDHTVIDGPGNFATNENDVLGSLIKGIIGIPIRSKTEMTLSQGFVVHTNDMNGKMKKQSVFAEDAELDEPLSYVENIYSTVAGSPNKLDNKVTVIDKTGKIMTKQTVAVDYDVVTDFRESYSKSDTKGLKGNLVAIPIPPIVLTVPTIFNTDISIENTAHSAITTKVIHTTAIMKEKIASDLGATVRTTNEAWDAQTGQVLLTKTVNEYDDQYYNLNFPAYWAYDNMGAATKNIGITGVLKQGANGYYTYTDGKAGDYFALGDEIIGKYKDKSEKLWVVGFNDEHTALLLMNRFGQVVNKSASDIDNALEIEGDIRFKIIRSGYRNQQSANMASITMMKNPIKNGEDYVSNIDTSSFTQNESTVQDLRIVNASAVGYTDFWNCQCERGLPSLPFVTPTSSDLANLPIEDFKFNPYLFNTYGEWRAEKSYAYLTERTKVTQGVSNKVNNRKEGYFKDFTPYYITEDKKWKENETTTNKWTNASEVTQYSPYGAEVENQDALGRYSSAQYGYNMTLPTAVSSNSRYRYMGADNFEDYNYSSSVDLKYFDYVKGEGVPEEHFSFKKAANDDGAETGVIISDDFSHTGMNSLLIPKRDDAIFRRPLKGELPKNLDYDGDTVPDIEDNCPYTENRNQRDYDGDGIGNVCDDDVIPRISSIDTKRQETYRIKRSFFTIEGKPNDVVRYRTSISRSLRRGQLLFVNGKDVGDNEIGEITLDVTGKARVEFMVKANRPKKKKQRGRALGHFVILNKNSDIPVFGVEIRLCPVAYKDKRSGNGDKGEASWNCDTTN</sequence>
<feature type="compositionally biased region" description="Acidic residues" evidence="1">
    <location>
        <begin position="1932"/>
        <end position="1942"/>
    </location>
</feature>
<dbReference type="GO" id="GO:0005509">
    <property type="term" value="F:calcium ion binding"/>
    <property type="evidence" value="ECO:0007669"/>
    <property type="project" value="InterPro"/>
</dbReference>
<feature type="region of interest" description="Disordered" evidence="1">
    <location>
        <begin position="1929"/>
        <end position="1957"/>
    </location>
</feature>